<evidence type="ECO:0000256" key="5">
    <source>
        <dbReference type="ARBA" id="ARBA00022771"/>
    </source>
</evidence>
<evidence type="ECO:0000313" key="11">
    <source>
        <dbReference type="Proteomes" id="UP000007110"/>
    </source>
</evidence>
<dbReference type="SUPFAM" id="SSF82199">
    <property type="entry name" value="SET domain"/>
    <property type="match status" value="1"/>
</dbReference>
<dbReference type="Proteomes" id="UP000007110">
    <property type="component" value="Unassembled WGS sequence"/>
</dbReference>
<dbReference type="Pfam" id="PF01753">
    <property type="entry name" value="zf-MYND"/>
    <property type="match status" value="1"/>
</dbReference>
<dbReference type="InterPro" id="IPR046341">
    <property type="entry name" value="SET_dom_sf"/>
</dbReference>
<dbReference type="InterPro" id="IPR002893">
    <property type="entry name" value="Znf_MYND"/>
</dbReference>
<dbReference type="Pfam" id="PF00856">
    <property type="entry name" value="SET"/>
    <property type="match status" value="1"/>
</dbReference>
<evidence type="ECO:0000256" key="1">
    <source>
        <dbReference type="ARBA" id="ARBA00022603"/>
    </source>
</evidence>
<dbReference type="GO" id="GO:0005634">
    <property type="term" value="C:nucleus"/>
    <property type="evidence" value="ECO:0000318"/>
    <property type="project" value="GO_Central"/>
</dbReference>
<dbReference type="FunFam" id="2.170.270.10:FF:000013">
    <property type="entry name" value="Histone-lysine N-methyltransferase SMYD1 isoform 1"/>
    <property type="match status" value="1"/>
</dbReference>
<dbReference type="InterPro" id="IPR001214">
    <property type="entry name" value="SET_dom"/>
</dbReference>
<evidence type="ECO:0000259" key="9">
    <source>
        <dbReference type="PROSITE" id="PS50865"/>
    </source>
</evidence>
<feature type="domain" description="SET" evidence="8">
    <location>
        <begin position="9"/>
        <end position="245"/>
    </location>
</feature>
<dbReference type="Gene3D" id="1.25.40.10">
    <property type="entry name" value="Tetratricopeptide repeat domain"/>
    <property type="match status" value="1"/>
</dbReference>
<dbReference type="Gene3D" id="1.10.220.160">
    <property type="match status" value="1"/>
</dbReference>
<dbReference type="Gene3D" id="2.170.270.10">
    <property type="entry name" value="SET domain"/>
    <property type="match status" value="1"/>
</dbReference>
<dbReference type="PROSITE" id="PS01360">
    <property type="entry name" value="ZF_MYND_1"/>
    <property type="match status" value="1"/>
</dbReference>
<evidence type="ECO:0008006" key="12">
    <source>
        <dbReference type="Google" id="ProtNLM"/>
    </source>
</evidence>
<accession>A0A7M7RHF7</accession>
<dbReference type="EnsemblMetazoa" id="XM_794785">
    <property type="protein sequence ID" value="XP_799878"/>
    <property type="gene ID" value="LOC576115"/>
</dbReference>
<proteinExistence type="predicted"/>
<dbReference type="InParanoid" id="A0A7M7RHF7"/>
<keyword evidence="6" id="KW-0862">Zinc</keyword>
<keyword evidence="4" id="KW-0479">Metal-binding</keyword>
<dbReference type="AlphaFoldDB" id="A0A7M7RHF7"/>
<reference evidence="10" key="2">
    <citation type="submission" date="2021-01" db="UniProtKB">
        <authorList>
            <consortium name="EnsemblMetazoa"/>
        </authorList>
    </citation>
    <scope>IDENTIFICATION</scope>
</reference>
<dbReference type="GO" id="GO:0008270">
    <property type="term" value="F:zinc ion binding"/>
    <property type="evidence" value="ECO:0007669"/>
    <property type="project" value="UniProtKB-KW"/>
</dbReference>
<keyword evidence="1" id="KW-0489">Methyltransferase</keyword>
<dbReference type="InterPro" id="IPR011990">
    <property type="entry name" value="TPR-like_helical_dom_sf"/>
</dbReference>
<name>A0A7M7RHF7_STRPU</name>
<dbReference type="GO" id="GO:0032259">
    <property type="term" value="P:methylation"/>
    <property type="evidence" value="ECO:0007669"/>
    <property type="project" value="UniProtKB-KW"/>
</dbReference>
<dbReference type="GO" id="GO:0008168">
    <property type="term" value="F:methyltransferase activity"/>
    <property type="evidence" value="ECO:0007669"/>
    <property type="project" value="UniProtKB-KW"/>
</dbReference>
<dbReference type="OrthoDB" id="265717at2759"/>
<dbReference type="Gene3D" id="6.10.140.2220">
    <property type="match status" value="1"/>
</dbReference>
<keyword evidence="3" id="KW-0949">S-adenosyl-L-methionine</keyword>
<dbReference type="RefSeq" id="XP_799878.4">
    <property type="nucleotide sequence ID" value="XM_794785.4"/>
</dbReference>
<dbReference type="PANTHER" id="PTHR12197:SF251">
    <property type="entry name" value="EG:BACR7C10.4 PROTEIN"/>
    <property type="match status" value="1"/>
</dbReference>
<evidence type="ECO:0000259" key="8">
    <source>
        <dbReference type="PROSITE" id="PS50280"/>
    </source>
</evidence>
<sequence length="430" mass="49366">MIMAESAMESVRVVKSATCGRSLVFTSKFAAGKCLLEELPYAYVLCNKKRGLFCDFCLKQCSTLLRCSSCKYVRYCSRPCQKGDWKRCHKQDCKTLKRIHPRVPPDLAQLLAQIIRKQRQSPPCTQDDEDCFPTTVDQLESHHEKLSDARKDHFESLWFVLQQCIEEDVLPQPSSLVKMFGATICNSFSICDNDLNGIAVGIYLRASMLNHSCYPNCVVVFDERKLQLRTVRDVKEGDVCTISYVDVINPAKERQTELEERYHFSCNCVKCIDEINELEPDDGLGEEFRGLKKSLEQIQDAEKSQDWTKVLELCKPYLKPMDPSSSLQADHHLLVKLRDRAFDICVDTQSWEKAAQMGQLNTDPYRYHYGPYHPSLGIHLLKMGKLLLYLERLQDAREYLTEAESVLEVTHGPQHSLMLTLVQELISSCR</sequence>
<dbReference type="OMA" id="QEFKLAY"/>
<dbReference type="InterPro" id="IPR050869">
    <property type="entry name" value="H3K4_H4K5_MeTrfase"/>
</dbReference>
<evidence type="ECO:0000313" key="10">
    <source>
        <dbReference type="EnsemblMetazoa" id="XP_799878"/>
    </source>
</evidence>
<evidence type="ECO:0000256" key="6">
    <source>
        <dbReference type="ARBA" id="ARBA00022833"/>
    </source>
</evidence>
<dbReference type="KEGG" id="spu:576115"/>
<keyword evidence="11" id="KW-1185">Reference proteome</keyword>
<dbReference type="Gene3D" id="1.25.40.970">
    <property type="match status" value="1"/>
</dbReference>
<evidence type="ECO:0000256" key="4">
    <source>
        <dbReference type="ARBA" id="ARBA00022723"/>
    </source>
</evidence>
<keyword evidence="2" id="KW-0808">Transferase</keyword>
<dbReference type="PROSITE" id="PS50280">
    <property type="entry name" value="SET"/>
    <property type="match status" value="1"/>
</dbReference>
<reference evidence="11" key="1">
    <citation type="submission" date="2015-02" db="EMBL/GenBank/DDBJ databases">
        <title>Genome sequencing for Strongylocentrotus purpuratus.</title>
        <authorList>
            <person name="Murali S."/>
            <person name="Liu Y."/>
            <person name="Vee V."/>
            <person name="English A."/>
            <person name="Wang M."/>
            <person name="Skinner E."/>
            <person name="Han Y."/>
            <person name="Muzny D.M."/>
            <person name="Worley K.C."/>
            <person name="Gibbs R.A."/>
        </authorList>
    </citation>
    <scope>NUCLEOTIDE SEQUENCE</scope>
</reference>
<feature type="domain" description="MYND-type" evidence="9">
    <location>
        <begin position="54"/>
        <end position="93"/>
    </location>
</feature>
<keyword evidence="5 7" id="KW-0863">Zinc-finger</keyword>
<dbReference type="PROSITE" id="PS50865">
    <property type="entry name" value="ZF_MYND_2"/>
    <property type="match status" value="1"/>
</dbReference>
<organism evidence="10 11">
    <name type="scientific">Strongylocentrotus purpuratus</name>
    <name type="common">Purple sea urchin</name>
    <dbReference type="NCBI Taxonomy" id="7668"/>
    <lineage>
        <taxon>Eukaryota</taxon>
        <taxon>Metazoa</taxon>
        <taxon>Echinodermata</taxon>
        <taxon>Eleutherozoa</taxon>
        <taxon>Echinozoa</taxon>
        <taxon>Echinoidea</taxon>
        <taxon>Euechinoidea</taxon>
        <taxon>Echinacea</taxon>
        <taxon>Camarodonta</taxon>
        <taxon>Echinidea</taxon>
        <taxon>Strongylocentrotidae</taxon>
        <taxon>Strongylocentrotus</taxon>
    </lineage>
</organism>
<evidence type="ECO:0000256" key="2">
    <source>
        <dbReference type="ARBA" id="ARBA00022679"/>
    </source>
</evidence>
<evidence type="ECO:0000256" key="3">
    <source>
        <dbReference type="ARBA" id="ARBA00022691"/>
    </source>
</evidence>
<evidence type="ECO:0000256" key="7">
    <source>
        <dbReference type="PROSITE-ProRule" id="PRU00134"/>
    </source>
</evidence>
<protein>
    <recommendedName>
        <fullName evidence="12">SET and MYND domain containing 3</fullName>
    </recommendedName>
</protein>
<dbReference type="GeneID" id="576115"/>
<dbReference type="PANTHER" id="PTHR12197">
    <property type="entry name" value="HISTONE-LYSINE N-METHYLTRANSFERASE SMYD"/>
    <property type="match status" value="1"/>
</dbReference>